<dbReference type="PANTHER" id="PTHR19879:SF1">
    <property type="entry name" value="CANNONBALL-RELATED"/>
    <property type="match status" value="1"/>
</dbReference>
<feature type="repeat" description="WD" evidence="6">
    <location>
        <begin position="416"/>
        <end position="457"/>
    </location>
</feature>
<evidence type="ECO:0000256" key="5">
    <source>
        <dbReference type="ARBA" id="ARBA00023242"/>
    </source>
</evidence>
<dbReference type="GO" id="GO:0016251">
    <property type="term" value="F:RNA polymerase II general transcription initiation factor activity"/>
    <property type="evidence" value="ECO:0007669"/>
    <property type="project" value="TreeGrafter"/>
</dbReference>
<proteinExistence type="inferred from homology"/>
<feature type="region of interest" description="Disordered" evidence="7">
    <location>
        <begin position="1"/>
        <end position="92"/>
    </location>
</feature>
<dbReference type="SMART" id="SM00320">
    <property type="entry name" value="WD40"/>
    <property type="match status" value="4"/>
</dbReference>
<dbReference type="SUPFAM" id="SSF50978">
    <property type="entry name" value="WD40 repeat-like"/>
    <property type="match status" value="1"/>
</dbReference>
<dbReference type="PANTHER" id="PTHR19879">
    <property type="entry name" value="TRANSCRIPTION INITIATION FACTOR TFIID"/>
    <property type="match status" value="1"/>
</dbReference>
<keyword evidence="10" id="KW-1185">Reference proteome</keyword>
<dbReference type="Pfam" id="PF00400">
    <property type="entry name" value="WD40"/>
    <property type="match status" value="4"/>
</dbReference>
<dbReference type="AlphaFoldDB" id="B4GQ78"/>
<evidence type="ECO:0000256" key="4">
    <source>
        <dbReference type="ARBA" id="ARBA00022737"/>
    </source>
</evidence>
<evidence type="ECO:0000256" key="1">
    <source>
        <dbReference type="ARBA" id="ARBA00004123"/>
    </source>
</evidence>
<dbReference type="Gene3D" id="1.25.40.500">
    <property type="entry name" value="TFIID subunit TAF5, NTD2 domain"/>
    <property type="match status" value="1"/>
</dbReference>
<dbReference type="InterPro" id="IPR007582">
    <property type="entry name" value="TFIID_NTD2"/>
</dbReference>
<keyword evidence="3 6" id="KW-0853">WD repeat</keyword>
<feature type="repeat" description="WD" evidence="6">
    <location>
        <begin position="459"/>
        <end position="500"/>
    </location>
</feature>
<feature type="compositionally biased region" description="Acidic residues" evidence="7">
    <location>
        <begin position="58"/>
        <end position="87"/>
    </location>
</feature>
<dbReference type="InterPro" id="IPR037264">
    <property type="entry name" value="TFIID_NTD2_sf"/>
</dbReference>
<evidence type="ECO:0000256" key="6">
    <source>
        <dbReference type="PROSITE-ProRule" id="PRU00221"/>
    </source>
</evidence>
<dbReference type="Pfam" id="PF04494">
    <property type="entry name" value="TFIID_NTD2"/>
    <property type="match status" value="1"/>
</dbReference>
<comment type="subcellular location">
    <subcellularLocation>
        <location evidence="1">Nucleus</location>
    </subcellularLocation>
</comment>
<comment type="similarity">
    <text evidence="2">Belongs to the WD repeat TAF5 family.</text>
</comment>
<dbReference type="InterPro" id="IPR001680">
    <property type="entry name" value="WD40_rpt"/>
</dbReference>
<dbReference type="CDD" id="cd08044">
    <property type="entry name" value="TAF5_NTD2"/>
    <property type="match status" value="1"/>
</dbReference>
<dbReference type="GO" id="GO:0005634">
    <property type="term" value="C:nucleus"/>
    <property type="evidence" value="ECO:0007669"/>
    <property type="project" value="UniProtKB-SubCell"/>
</dbReference>
<dbReference type="SUPFAM" id="SSF160897">
    <property type="entry name" value="Taf5 N-terminal domain-like"/>
    <property type="match status" value="1"/>
</dbReference>
<evidence type="ECO:0000256" key="7">
    <source>
        <dbReference type="SAM" id="MobiDB-lite"/>
    </source>
</evidence>
<sequence>MNSENEVNEANGHNGLGGKALRAGENTPGDAMQVSDGIHGSGDGHKPDRFNPQLPQDPSDDDSDDSESGEDDQSTDSEEEDSDDSSEVEVQSKSHFDEFFEGNALFTCNELLEYPLFTPHFMYLEYQQTFLEIRKLVEEVPNEFKYEISALLYPMLVLGYLQMVVGGDHKMAKRFLEENEDCLEDIYDRSIAKLRRIRRPQQVPGRALELLLRRDLVRIEMPQAASIKFSEYRAKWPLDQQNVFIGHIAIDDLETAPQERLSLRRPPLEVIRWADLTHSSRRSLHLQPCDQQLSSCFLRPPLLNESEEVICAVLFKDGCWAAIAIDYFAIRLVEVKLTESVTVLSVLTGHSGKIVTGDFSPDRRFLVTCSQDGTIRTQSPVRSVVFAPVTDYFAAACEDGLARVWIKSCDEPILRICGHLAELEVCLYHPNSRYLATGSADLTVRMWDVASRGEQVRLFFGHKAPISALAFSRSGRYLISGGLDHMFIIWDTTDERPIRSLSYHSAPISTIDIALDDSRLAVGCRGTYLSIWHFENILKPHEHRERILILSHPNEAGPILQSRFVSLGLLISICGRPCRVSRMCNSCCNKCQFNPFYIGPYPQCACGPCPYGCYSGYTPCGWRHCC</sequence>
<dbReference type="Proteomes" id="UP000008744">
    <property type="component" value="Unassembled WGS sequence"/>
</dbReference>
<evidence type="ECO:0000256" key="2">
    <source>
        <dbReference type="ARBA" id="ARBA00009435"/>
    </source>
</evidence>
<dbReference type="PhylomeDB" id="B4GQ78"/>
<dbReference type="eggNOG" id="KOG0263">
    <property type="taxonomic scope" value="Eukaryota"/>
</dbReference>
<feature type="domain" description="TFIID subunit TAF5 NTD2" evidence="8">
    <location>
        <begin position="125"/>
        <end position="229"/>
    </location>
</feature>
<evidence type="ECO:0000259" key="8">
    <source>
        <dbReference type="Pfam" id="PF04494"/>
    </source>
</evidence>
<evidence type="ECO:0000313" key="9">
    <source>
        <dbReference type="EMBL" id="EDW39750.1"/>
    </source>
</evidence>
<dbReference type="InterPro" id="IPR036322">
    <property type="entry name" value="WD40_repeat_dom_sf"/>
</dbReference>
<accession>B4GQ78</accession>
<name>B4GQ78_DROPE</name>
<evidence type="ECO:0000313" key="10">
    <source>
        <dbReference type="Proteomes" id="UP000008744"/>
    </source>
</evidence>
<dbReference type="Gene3D" id="2.130.10.10">
    <property type="entry name" value="YVTN repeat-like/Quinoprotein amine dehydrogenase"/>
    <property type="match status" value="2"/>
</dbReference>
<dbReference type="PROSITE" id="PS50294">
    <property type="entry name" value="WD_REPEATS_REGION"/>
    <property type="match status" value="2"/>
</dbReference>
<dbReference type="PROSITE" id="PS50082">
    <property type="entry name" value="WD_REPEATS_2"/>
    <property type="match status" value="3"/>
</dbReference>
<gene>
    <name evidence="9" type="primary">Dper\GL14587</name>
    <name evidence="9" type="ORF">Dper_GL14587</name>
</gene>
<organism evidence="10">
    <name type="scientific">Drosophila persimilis</name>
    <name type="common">Fruit fly</name>
    <dbReference type="NCBI Taxonomy" id="7234"/>
    <lineage>
        <taxon>Eukaryota</taxon>
        <taxon>Metazoa</taxon>
        <taxon>Ecdysozoa</taxon>
        <taxon>Arthropoda</taxon>
        <taxon>Hexapoda</taxon>
        <taxon>Insecta</taxon>
        <taxon>Pterygota</taxon>
        <taxon>Neoptera</taxon>
        <taxon>Endopterygota</taxon>
        <taxon>Diptera</taxon>
        <taxon>Brachycera</taxon>
        <taxon>Muscomorpha</taxon>
        <taxon>Ephydroidea</taxon>
        <taxon>Drosophilidae</taxon>
        <taxon>Drosophila</taxon>
        <taxon>Sophophora</taxon>
    </lineage>
</organism>
<feature type="repeat" description="WD" evidence="6">
    <location>
        <begin position="347"/>
        <end position="376"/>
    </location>
</feature>
<keyword evidence="4" id="KW-0677">Repeat</keyword>
<protein>
    <submittedName>
        <fullName evidence="9">GL14587</fullName>
    </submittedName>
</protein>
<dbReference type="InterPro" id="IPR015943">
    <property type="entry name" value="WD40/YVTN_repeat-like_dom_sf"/>
</dbReference>
<keyword evidence="5" id="KW-0539">Nucleus</keyword>
<evidence type="ECO:0000256" key="3">
    <source>
        <dbReference type="ARBA" id="ARBA00022574"/>
    </source>
</evidence>
<dbReference type="InterPro" id="IPR019775">
    <property type="entry name" value="WD40_repeat_CS"/>
</dbReference>
<dbReference type="STRING" id="7234.B4GQ78"/>
<dbReference type="EMBL" id="CH479187">
    <property type="protein sequence ID" value="EDW39750.1"/>
    <property type="molecule type" value="Genomic_DNA"/>
</dbReference>
<dbReference type="PROSITE" id="PS00678">
    <property type="entry name" value="WD_REPEATS_1"/>
    <property type="match status" value="1"/>
</dbReference>
<reference evidence="9 10" key="1">
    <citation type="journal article" date="2007" name="Nature">
        <title>Evolution of genes and genomes on the Drosophila phylogeny.</title>
        <authorList>
            <consortium name="Drosophila 12 Genomes Consortium"/>
            <person name="Clark A.G."/>
            <person name="Eisen M.B."/>
            <person name="Smith D.R."/>
            <person name="Bergman C.M."/>
            <person name="Oliver B."/>
            <person name="Markow T.A."/>
            <person name="Kaufman T.C."/>
            <person name="Kellis M."/>
            <person name="Gelbart W."/>
            <person name="Iyer V.N."/>
            <person name="Pollard D.A."/>
            <person name="Sackton T.B."/>
            <person name="Larracuente A.M."/>
            <person name="Singh N.D."/>
            <person name="Abad J.P."/>
            <person name="Abt D.N."/>
            <person name="Adryan B."/>
            <person name="Aguade M."/>
            <person name="Akashi H."/>
            <person name="Anderson W.W."/>
            <person name="Aquadro C.F."/>
            <person name="Ardell D.H."/>
            <person name="Arguello R."/>
            <person name="Artieri C.G."/>
            <person name="Barbash D.A."/>
            <person name="Barker D."/>
            <person name="Barsanti P."/>
            <person name="Batterham P."/>
            <person name="Batzoglou S."/>
            <person name="Begun D."/>
            <person name="Bhutkar A."/>
            <person name="Blanco E."/>
            <person name="Bosak S.A."/>
            <person name="Bradley R.K."/>
            <person name="Brand A.D."/>
            <person name="Brent M.R."/>
            <person name="Brooks A.N."/>
            <person name="Brown R.H."/>
            <person name="Butlin R.K."/>
            <person name="Caggese C."/>
            <person name="Calvi B.R."/>
            <person name="Bernardo de Carvalho A."/>
            <person name="Caspi A."/>
            <person name="Castrezana S."/>
            <person name="Celniker S.E."/>
            <person name="Chang J.L."/>
            <person name="Chapple C."/>
            <person name="Chatterji S."/>
            <person name="Chinwalla A."/>
            <person name="Civetta A."/>
            <person name="Clifton S.W."/>
            <person name="Comeron J.M."/>
            <person name="Costello J.C."/>
            <person name="Coyne J.A."/>
            <person name="Daub J."/>
            <person name="David R.G."/>
            <person name="Delcher A.L."/>
            <person name="Delehaunty K."/>
            <person name="Do C.B."/>
            <person name="Ebling H."/>
            <person name="Edwards K."/>
            <person name="Eickbush T."/>
            <person name="Evans J.D."/>
            <person name="Filipski A."/>
            <person name="Findeiss S."/>
            <person name="Freyhult E."/>
            <person name="Fulton L."/>
            <person name="Fulton R."/>
            <person name="Garcia A.C."/>
            <person name="Gardiner A."/>
            <person name="Garfield D.A."/>
            <person name="Garvin B.E."/>
            <person name="Gibson G."/>
            <person name="Gilbert D."/>
            <person name="Gnerre S."/>
            <person name="Godfrey J."/>
            <person name="Good R."/>
            <person name="Gotea V."/>
            <person name="Gravely B."/>
            <person name="Greenberg A.J."/>
            <person name="Griffiths-Jones S."/>
            <person name="Gross S."/>
            <person name="Guigo R."/>
            <person name="Gustafson E.A."/>
            <person name="Haerty W."/>
            <person name="Hahn M.W."/>
            <person name="Halligan D.L."/>
            <person name="Halpern A.L."/>
            <person name="Halter G.M."/>
            <person name="Han M.V."/>
            <person name="Heger A."/>
            <person name="Hillier L."/>
            <person name="Hinrichs A.S."/>
            <person name="Holmes I."/>
            <person name="Hoskins R.A."/>
            <person name="Hubisz M.J."/>
            <person name="Hultmark D."/>
            <person name="Huntley M.A."/>
            <person name="Jaffe D.B."/>
            <person name="Jagadeeshan S."/>
            <person name="Jeck W.R."/>
            <person name="Johnson J."/>
            <person name="Jones C.D."/>
            <person name="Jordan W.C."/>
            <person name="Karpen G.H."/>
            <person name="Kataoka E."/>
            <person name="Keightley P.D."/>
            <person name="Kheradpour P."/>
            <person name="Kirkness E.F."/>
            <person name="Koerich L.B."/>
            <person name="Kristiansen K."/>
            <person name="Kudrna D."/>
            <person name="Kulathinal R.J."/>
            <person name="Kumar S."/>
            <person name="Kwok R."/>
            <person name="Lander E."/>
            <person name="Langley C.H."/>
            <person name="Lapoint R."/>
            <person name="Lazzaro B.P."/>
            <person name="Lee S.J."/>
            <person name="Levesque L."/>
            <person name="Li R."/>
            <person name="Lin C.F."/>
            <person name="Lin M.F."/>
            <person name="Lindblad-Toh K."/>
            <person name="Llopart A."/>
            <person name="Long M."/>
            <person name="Low L."/>
            <person name="Lozovsky E."/>
            <person name="Lu J."/>
            <person name="Luo M."/>
            <person name="Machado C.A."/>
            <person name="Makalowski W."/>
            <person name="Marzo M."/>
            <person name="Matsuda M."/>
            <person name="Matzkin L."/>
            <person name="McAllister B."/>
            <person name="McBride C.S."/>
            <person name="McKernan B."/>
            <person name="McKernan K."/>
            <person name="Mendez-Lago M."/>
            <person name="Minx P."/>
            <person name="Mollenhauer M.U."/>
            <person name="Montooth K."/>
            <person name="Mount S.M."/>
            <person name="Mu X."/>
            <person name="Myers E."/>
            <person name="Negre B."/>
            <person name="Newfeld S."/>
            <person name="Nielsen R."/>
            <person name="Noor M.A."/>
            <person name="O'Grady P."/>
            <person name="Pachter L."/>
            <person name="Papaceit M."/>
            <person name="Parisi M.J."/>
            <person name="Parisi M."/>
            <person name="Parts L."/>
            <person name="Pedersen J.S."/>
            <person name="Pesole G."/>
            <person name="Phillippy A.M."/>
            <person name="Ponting C.P."/>
            <person name="Pop M."/>
            <person name="Porcelli D."/>
            <person name="Powell J.R."/>
            <person name="Prohaska S."/>
            <person name="Pruitt K."/>
            <person name="Puig M."/>
            <person name="Quesneville H."/>
            <person name="Ram K.R."/>
            <person name="Rand D."/>
            <person name="Rasmussen M.D."/>
            <person name="Reed L.K."/>
            <person name="Reenan R."/>
            <person name="Reily A."/>
            <person name="Remington K.A."/>
            <person name="Rieger T.T."/>
            <person name="Ritchie M.G."/>
            <person name="Robin C."/>
            <person name="Rogers Y.H."/>
            <person name="Rohde C."/>
            <person name="Rozas J."/>
            <person name="Rubenfield M.J."/>
            <person name="Ruiz A."/>
            <person name="Russo S."/>
            <person name="Salzberg S.L."/>
            <person name="Sanchez-Gracia A."/>
            <person name="Saranga D.J."/>
            <person name="Sato H."/>
            <person name="Schaeffer S.W."/>
            <person name="Schatz M.C."/>
            <person name="Schlenke T."/>
            <person name="Schwartz R."/>
            <person name="Segarra C."/>
            <person name="Singh R.S."/>
            <person name="Sirot L."/>
            <person name="Sirota M."/>
            <person name="Sisneros N.B."/>
            <person name="Smith C.D."/>
            <person name="Smith T.F."/>
            <person name="Spieth J."/>
            <person name="Stage D.E."/>
            <person name="Stark A."/>
            <person name="Stephan W."/>
            <person name="Strausberg R.L."/>
            <person name="Strempel S."/>
            <person name="Sturgill D."/>
            <person name="Sutton G."/>
            <person name="Sutton G.G."/>
            <person name="Tao W."/>
            <person name="Teichmann S."/>
            <person name="Tobari Y.N."/>
            <person name="Tomimura Y."/>
            <person name="Tsolas J.M."/>
            <person name="Valente V.L."/>
            <person name="Venter E."/>
            <person name="Venter J.C."/>
            <person name="Vicario S."/>
            <person name="Vieira F.G."/>
            <person name="Vilella A.J."/>
            <person name="Villasante A."/>
            <person name="Walenz B."/>
            <person name="Wang J."/>
            <person name="Wasserman M."/>
            <person name="Watts T."/>
            <person name="Wilson D."/>
            <person name="Wilson R.K."/>
            <person name="Wing R.A."/>
            <person name="Wolfner M.F."/>
            <person name="Wong A."/>
            <person name="Wong G.K."/>
            <person name="Wu C.I."/>
            <person name="Wu G."/>
            <person name="Yamamoto D."/>
            <person name="Yang H.P."/>
            <person name="Yang S.P."/>
            <person name="Yorke J.A."/>
            <person name="Yoshida K."/>
            <person name="Zdobnov E."/>
            <person name="Zhang P."/>
            <person name="Zhang Y."/>
            <person name="Zimin A.V."/>
            <person name="Baldwin J."/>
            <person name="Abdouelleil A."/>
            <person name="Abdulkadir J."/>
            <person name="Abebe A."/>
            <person name="Abera B."/>
            <person name="Abreu J."/>
            <person name="Acer S.C."/>
            <person name="Aftuck L."/>
            <person name="Alexander A."/>
            <person name="An P."/>
            <person name="Anderson E."/>
            <person name="Anderson S."/>
            <person name="Arachi H."/>
            <person name="Azer M."/>
            <person name="Bachantsang P."/>
            <person name="Barry A."/>
            <person name="Bayul T."/>
            <person name="Berlin A."/>
            <person name="Bessette D."/>
            <person name="Bloom T."/>
            <person name="Blye J."/>
            <person name="Boguslavskiy L."/>
            <person name="Bonnet C."/>
            <person name="Boukhgalter B."/>
            <person name="Bourzgui I."/>
            <person name="Brown A."/>
            <person name="Cahill P."/>
            <person name="Channer S."/>
            <person name="Cheshatsang Y."/>
            <person name="Chuda L."/>
            <person name="Citroen M."/>
            <person name="Collymore A."/>
            <person name="Cooke P."/>
            <person name="Costello M."/>
            <person name="D'Aco K."/>
            <person name="Daza R."/>
            <person name="De Haan G."/>
            <person name="DeGray S."/>
            <person name="DeMaso C."/>
            <person name="Dhargay N."/>
            <person name="Dooley K."/>
            <person name="Dooley E."/>
            <person name="Doricent M."/>
            <person name="Dorje P."/>
            <person name="Dorjee K."/>
            <person name="Dupes A."/>
            <person name="Elong R."/>
            <person name="Falk J."/>
            <person name="Farina A."/>
            <person name="Faro S."/>
            <person name="Ferguson D."/>
            <person name="Fisher S."/>
            <person name="Foley C.D."/>
            <person name="Franke A."/>
            <person name="Friedrich D."/>
            <person name="Gadbois L."/>
            <person name="Gearin G."/>
            <person name="Gearin C.R."/>
            <person name="Giannoukos G."/>
            <person name="Goode T."/>
            <person name="Graham J."/>
            <person name="Grandbois E."/>
            <person name="Grewal S."/>
            <person name="Gyaltsen K."/>
            <person name="Hafez N."/>
            <person name="Hagos B."/>
            <person name="Hall J."/>
            <person name="Henson C."/>
            <person name="Hollinger A."/>
            <person name="Honan T."/>
            <person name="Huard M.D."/>
            <person name="Hughes L."/>
            <person name="Hurhula B."/>
            <person name="Husby M.E."/>
            <person name="Kamat A."/>
            <person name="Kanga B."/>
            <person name="Kashin S."/>
            <person name="Khazanovich D."/>
            <person name="Kisner P."/>
            <person name="Lance K."/>
            <person name="Lara M."/>
            <person name="Lee W."/>
            <person name="Lennon N."/>
            <person name="Letendre F."/>
            <person name="LeVine R."/>
            <person name="Lipovsky A."/>
            <person name="Liu X."/>
            <person name="Liu J."/>
            <person name="Liu S."/>
            <person name="Lokyitsang T."/>
            <person name="Lokyitsang Y."/>
            <person name="Lubonja R."/>
            <person name="Lui A."/>
            <person name="MacDonald P."/>
            <person name="Magnisalis V."/>
            <person name="Maru K."/>
            <person name="Matthews C."/>
            <person name="McCusker W."/>
            <person name="McDonough S."/>
            <person name="Mehta T."/>
            <person name="Meldrim J."/>
            <person name="Meneus L."/>
            <person name="Mihai O."/>
            <person name="Mihalev A."/>
            <person name="Mihova T."/>
            <person name="Mittelman R."/>
            <person name="Mlenga V."/>
            <person name="Montmayeur A."/>
            <person name="Mulrain L."/>
            <person name="Navidi A."/>
            <person name="Naylor J."/>
            <person name="Negash T."/>
            <person name="Nguyen T."/>
            <person name="Nguyen N."/>
            <person name="Nicol R."/>
            <person name="Norbu C."/>
            <person name="Norbu N."/>
            <person name="Novod N."/>
            <person name="O'Neill B."/>
            <person name="Osman S."/>
            <person name="Markiewicz E."/>
            <person name="Oyono O.L."/>
            <person name="Patti C."/>
            <person name="Phunkhang P."/>
            <person name="Pierre F."/>
            <person name="Priest M."/>
            <person name="Raghuraman S."/>
            <person name="Rege F."/>
            <person name="Reyes R."/>
            <person name="Rise C."/>
            <person name="Rogov P."/>
            <person name="Ross K."/>
            <person name="Ryan E."/>
            <person name="Settipalli S."/>
            <person name="Shea T."/>
            <person name="Sherpa N."/>
            <person name="Shi L."/>
            <person name="Shih D."/>
            <person name="Sparrow T."/>
            <person name="Spaulding J."/>
            <person name="Stalker J."/>
            <person name="Stange-Thomann N."/>
            <person name="Stavropoulos S."/>
            <person name="Stone C."/>
            <person name="Strader C."/>
            <person name="Tesfaye S."/>
            <person name="Thomson T."/>
            <person name="Thoulutsang Y."/>
            <person name="Thoulutsang D."/>
            <person name="Topham K."/>
            <person name="Topping I."/>
            <person name="Tsamla T."/>
            <person name="Vassiliev H."/>
            <person name="Vo A."/>
            <person name="Wangchuk T."/>
            <person name="Wangdi T."/>
            <person name="Weiand M."/>
            <person name="Wilkinson J."/>
            <person name="Wilson A."/>
            <person name="Yadav S."/>
            <person name="Young G."/>
            <person name="Yu Q."/>
            <person name="Zembek L."/>
            <person name="Zhong D."/>
            <person name="Zimmer A."/>
            <person name="Zwirko Z."/>
            <person name="Jaffe D.B."/>
            <person name="Alvarez P."/>
            <person name="Brockman W."/>
            <person name="Butler J."/>
            <person name="Chin C."/>
            <person name="Gnerre S."/>
            <person name="Grabherr M."/>
            <person name="Kleber M."/>
            <person name="Mauceli E."/>
            <person name="MacCallum I."/>
        </authorList>
    </citation>
    <scope>NUCLEOTIDE SEQUENCE [LARGE SCALE GENOMIC DNA]</scope>
    <source>
        <strain evidence="10">MSH-3 / Tucson 14011-0111.49</strain>
    </source>
</reference>
<dbReference type="HOGENOM" id="CLU_436987_0_0_1"/>
<dbReference type="OMA" id="FKYEISA"/>
<dbReference type="OrthoDB" id="674604at2759"/>